<keyword evidence="9" id="KW-1185">Reference proteome</keyword>
<keyword evidence="7" id="KW-0539">Nucleus</keyword>
<accession>A0ABQ9IZW5</accession>
<evidence type="ECO:0000256" key="7">
    <source>
        <dbReference type="ARBA" id="ARBA00023242"/>
    </source>
</evidence>
<reference evidence="8" key="1">
    <citation type="journal article" date="2023" name="Insect Mol. Biol.">
        <title>Genome sequencing provides insights into the evolution of gene families encoding plant cell wall-degrading enzymes in longhorned beetles.</title>
        <authorList>
            <person name="Shin N.R."/>
            <person name="Okamura Y."/>
            <person name="Kirsch R."/>
            <person name="Pauchet Y."/>
        </authorList>
    </citation>
    <scope>NUCLEOTIDE SEQUENCE</scope>
    <source>
        <strain evidence="8">MMC_N1</strain>
    </source>
</reference>
<keyword evidence="5" id="KW-0067">ATP-binding</keyword>
<organism evidence="8 9">
    <name type="scientific">Molorchus minor</name>
    <dbReference type="NCBI Taxonomy" id="1323400"/>
    <lineage>
        <taxon>Eukaryota</taxon>
        <taxon>Metazoa</taxon>
        <taxon>Ecdysozoa</taxon>
        <taxon>Arthropoda</taxon>
        <taxon>Hexapoda</taxon>
        <taxon>Insecta</taxon>
        <taxon>Pterygota</taxon>
        <taxon>Neoptera</taxon>
        <taxon>Endopterygota</taxon>
        <taxon>Coleoptera</taxon>
        <taxon>Polyphaga</taxon>
        <taxon>Cucujiformia</taxon>
        <taxon>Chrysomeloidea</taxon>
        <taxon>Cerambycidae</taxon>
        <taxon>Lamiinae</taxon>
        <taxon>Monochamini</taxon>
        <taxon>Molorchus</taxon>
    </lineage>
</organism>
<keyword evidence="6" id="KW-0238">DNA-binding</keyword>
<evidence type="ECO:0000256" key="3">
    <source>
        <dbReference type="ARBA" id="ARBA00022741"/>
    </source>
</evidence>
<comment type="caution">
    <text evidence="8">The sequence shown here is derived from an EMBL/GenBank/DDBJ whole genome shotgun (WGS) entry which is preliminary data.</text>
</comment>
<evidence type="ECO:0000313" key="8">
    <source>
        <dbReference type="EMBL" id="KAJ8970162.1"/>
    </source>
</evidence>
<dbReference type="EMBL" id="JAPWTJ010001662">
    <property type="protein sequence ID" value="KAJ8970162.1"/>
    <property type="molecule type" value="Genomic_DNA"/>
</dbReference>
<keyword evidence="4" id="KW-0347">Helicase</keyword>
<evidence type="ECO:0000256" key="5">
    <source>
        <dbReference type="ARBA" id="ARBA00022840"/>
    </source>
</evidence>
<comment type="similarity">
    <text evidence="2">Belongs to the SNF2/RAD54 helicase family.</text>
</comment>
<sequence length="279" mass="32399">MFQYIGTHPYLLSLIDNMKNKKIKEKDLITNEAEDNPICNINGWWKAKVPEDADEKIDYGSKLIVVKSILEECEEIGDKVMDGTVSPEYRSVLCDLFNDRENKKIRLLLMIRWRKRCTNAQLPNWQLPTEWLTNIKSRGITKSMDLQELYSCRPRAQGERPTPNVPEDQILAKLILKLPNIFKYHEHQALLANRPEDNLNEQELNAAWDEFKKMKDAKKNPPQPTTVPLQIPDINGPTFSMAYNLTRANQPSNKDVQPTTTTQKRSRLPVFATEKWFTC</sequence>
<proteinExistence type="inferred from homology"/>
<keyword evidence="4" id="KW-0378">Hydrolase</keyword>
<comment type="subcellular location">
    <subcellularLocation>
        <location evidence="1">Nucleus</location>
    </subcellularLocation>
</comment>
<keyword evidence="3" id="KW-0547">Nucleotide-binding</keyword>
<dbReference type="PANTHER" id="PTHR45797">
    <property type="entry name" value="RAD54-LIKE"/>
    <property type="match status" value="1"/>
</dbReference>
<dbReference type="PANTHER" id="PTHR45797:SF3">
    <property type="entry name" value="TRANSCRIPTIONAL REGULATOR ATRX HOMOLOG"/>
    <property type="match status" value="1"/>
</dbReference>
<evidence type="ECO:0000256" key="6">
    <source>
        <dbReference type="ARBA" id="ARBA00023125"/>
    </source>
</evidence>
<gene>
    <name evidence="8" type="ORF">NQ317_007225</name>
</gene>
<evidence type="ECO:0000256" key="1">
    <source>
        <dbReference type="ARBA" id="ARBA00004123"/>
    </source>
</evidence>
<protein>
    <submittedName>
        <fullName evidence="8">Uncharacterized protein</fullName>
    </submittedName>
</protein>
<dbReference type="InterPro" id="IPR044574">
    <property type="entry name" value="ARIP4-like"/>
</dbReference>
<dbReference type="Proteomes" id="UP001162164">
    <property type="component" value="Unassembled WGS sequence"/>
</dbReference>
<evidence type="ECO:0000256" key="4">
    <source>
        <dbReference type="ARBA" id="ARBA00022806"/>
    </source>
</evidence>
<evidence type="ECO:0000256" key="2">
    <source>
        <dbReference type="ARBA" id="ARBA00007025"/>
    </source>
</evidence>
<name>A0ABQ9IZW5_9CUCU</name>
<evidence type="ECO:0000313" key="9">
    <source>
        <dbReference type="Proteomes" id="UP001162164"/>
    </source>
</evidence>